<dbReference type="SUPFAM" id="SSF52016">
    <property type="entry name" value="LeuD/IlvD-like"/>
    <property type="match status" value="1"/>
</dbReference>
<dbReference type="FunFam" id="3.40.1060.10:FF:000001">
    <property type="entry name" value="Aconitate hydratase, mitochondrial"/>
    <property type="match status" value="1"/>
</dbReference>
<dbReference type="InterPro" id="IPR006248">
    <property type="entry name" value="Aconitase_mito-like"/>
</dbReference>
<feature type="domain" description="Aconitase/3-isopropylmalate dehydratase large subunit alpha/beta/alpha" evidence="16">
    <location>
        <begin position="34"/>
        <end position="477"/>
    </location>
</feature>
<dbReference type="Pfam" id="PF00694">
    <property type="entry name" value="Aconitase_C"/>
    <property type="match status" value="1"/>
</dbReference>
<evidence type="ECO:0000313" key="19">
    <source>
        <dbReference type="Proteomes" id="UP000240708"/>
    </source>
</evidence>
<dbReference type="InterPro" id="IPR018136">
    <property type="entry name" value="Aconitase_4Fe-4S_BS"/>
</dbReference>
<dbReference type="GO" id="GO:0046872">
    <property type="term" value="F:metal ion binding"/>
    <property type="evidence" value="ECO:0007669"/>
    <property type="project" value="UniProtKB-KW"/>
</dbReference>
<name>A0A2P8E364_9BACT</name>
<dbReference type="CDD" id="cd01584">
    <property type="entry name" value="AcnA_Mitochondrial"/>
    <property type="match status" value="1"/>
</dbReference>
<dbReference type="FunFam" id="3.30.499.10:FF:000003">
    <property type="entry name" value="Aconitate hydratase, mitochondrial"/>
    <property type="match status" value="1"/>
</dbReference>
<dbReference type="NCBIfam" id="TIGR01340">
    <property type="entry name" value="aconitase_mito"/>
    <property type="match status" value="1"/>
</dbReference>
<keyword evidence="6" id="KW-0816">Tricarboxylic acid cycle</keyword>
<protein>
    <recommendedName>
        <fullName evidence="5">Aconitate hydratase A</fullName>
        <ecNumber evidence="4">4.2.1.3</ecNumber>
    </recommendedName>
    <alternativeName>
        <fullName evidence="13">Citrate hydro-lyase</fullName>
    </alternativeName>
    <alternativeName>
        <fullName evidence="15">Iron-responsive protein-like</fullName>
    </alternativeName>
    <alternativeName>
        <fullName evidence="14">RNA-binding protein</fullName>
    </alternativeName>
</protein>
<dbReference type="NCBIfam" id="NF005558">
    <property type="entry name" value="PRK07229.1"/>
    <property type="match status" value="1"/>
</dbReference>
<dbReference type="AlphaFoldDB" id="A0A2P8E364"/>
<dbReference type="Gene3D" id="3.30.499.10">
    <property type="entry name" value="Aconitase, domain 3"/>
    <property type="match status" value="2"/>
</dbReference>
<evidence type="ECO:0000256" key="5">
    <source>
        <dbReference type="ARBA" id="ARBA00019378"/>
    </source>
</evidence>
<dbReference type="InterPro" id="IPR036008">
    <property type="entry name" value="Aconitase_4Fe-4S_dom"/>
</dbReference>
<evidence type="ECO:0000256" key="3">
    <source>
        <dbReference type="ARBA" id="ARBA00007185"/>
    </source>
</evidence>
<dbReference type="FunFam" id="3.30.499.10:FF:000004">
    <property type="entry name" value="Aconitate hydratase, mitochondrial"/>
    <property type="match status" value="1"/>
</dbReference>
<dbReference type="GO" id="GO:0005829">
    <property type="term" value="C:cytosol"/>
    <property type="evidence" value="ECO:0007669"/>
    <property type="project" value="TreeGrafter"/>
</dbReference>
<dbReference type="InterPro" id="IPR015931">
    <property type="entry name" value="Acnase/IPM_dHydase_lsu_aba_1/3"/>
</dbReference>
<evidence type="ECO:0000256" key="10">
    <source>
        <dbReference type="ARBA" id="ARBA00023014"/>
    </source>
</evidence>
<evidence type="ECO:0000259" key="16">
    <source>
        <dbReference type="Pfam" id="PF00330"/>
    </source>
</evidence>
<feature type="domain" description="Aconitase A/isopropylmalate dehydratase small subunit swivel" evidence="17">
    <location>
        <begin position="558"/>
        <end position="685"/>
    </location>
</feature>
<dbReference type="FunFam" id="3.20.19.10:FF:000002">
    <property type="entry name" value="Aconitate hydratase, mitochondrial"/>
    <property type="match status" value="1"/>
</dbReference>
<evidence type="ECO:0000259" key="17">
    <source>
        <dbReference type="Pfam" id="PF00694"/>
    </source>
</evidence>
<comment type="caution">
    <text evidence="18">The sequence shown here is derived from an EMBL/GenBank/DDBJ whole genome shotgun (WGS) entry which is preliminary data.</text>
</comment>
<keyword evidence="10" id="KW-0411">Iron-sulfur</keyword>
<evidence type="ECO:0000256" key="12">
    <source>
        <dbReference type="ARBA" id="ARBA00023501"/>
    </source>
</evidence>
<dbReference type="GO" id="GO:0006099">
    <property type="term" value="P:tricarboxylic acid cycle"/>
    <property type="evidence" value="ECO:0007669"/>
    <property type="project" value="UniProtKB-UniPathway"/>
</dbReference>
<dbReference type="PRINTS" id="PR00415">
    <property type="entry name" value="ACONITASE"/>
</dbReference>
<dbReference type="PANTHER" id="PTHR43160:SF3">
    <property type="entry name" value="ACONITATE HYDRATASE, MITOCHONDRIAL"/>
    <property type="match status" value="1"/>
</dbReference>
<dbReference type="UniPathway" id="UPA00223">
    <property type="reaction ID" value="UER00718"/>
</dbReference>
<comment type="similarity">
    <text evidence="3">Belongs to the aconitase/IPM isomerase family.</text>
</comment>
<evidence type="ECO:0000256" key="13">
    <source>
        <dbReference type="ARBA" id="ARBA00029682"/>
    </source>
</evidence>
<comment type="cofactor">
    <cofactor evidence="1">
        <name>[4Fe-4S] cluster</name>
        <dbReference type="ChEBI" id="CHEBI:49883"/>
    </cofactor>
</comment>
<dbReference type="PROSITE" id="PS00450">
    <property type="entry name" value="ACONITASE_1"/>
    <property type="match status" value="1"/>
</dbReference>
<accession>A0A2P8E364</accession>
<comment type="pathway">
    <text evidence="2">Carbohydrate metabolism; tricarboxylic acid cycle; isocitrate from oxaloacetate: step 2/2.</text>
</comment>
<evidence type="ECO:0000256" key="2">
    <source>
        <dbReference type="ARBA" id="ARBA00004717"/>
    </source>
</evidence>
<dbReference type="SUPFAM" id="SSF53732">
    <property type="entry name" value="Aconitase iron-sulfur domain"/>
    <property type="match status" value="1"/>
</dbReference>
<dbReference type="EC" id="4.2.1.3" evidence="4"/>
<evidence type="ECO:0000256" key="9">
    <source>
        <dbReference type="ARBA" id="ARBA00023004"/>
    </source>
</evidence>
<keyword evidence="11" id="KW-0456">Lyase</keyword>
<evidence type="ECO:0000256" key="6">
    <source>
        <dbReference type="ARBA" id="ARBA00022532"/>
    </source>
</evidence>
<dbReference type="InterPro" id="IPR015932">
    <property type="entry name" value="Aconitase_dom2"/>
</dbReference>
<dbReference type="Pfam" id="PF00330">
    <property type="entry name" value="Aconitase"/>
    <property type="match status" value="1"/>
</dbReference>
<dbReference type="Gene3D" id="3.40.1060.10">
    <property type="entry name" value="Aconitase, Domain 2"/>
    <property type="match status" value="1"/>
</dbReference>
<sequence length="753" mass="81448">MAFDIEMIKAVYEKYPSRIAAARKAVGKPLTLTEKILYAHLTQGEATQVFKRGADYVDFNPDRVAMQDATAQMALLQFMQAGRDKVAVPSTVHCDHLIQAEVGATADLNKAKDKNREVYEFLSSVSNKYGIGFWKPGAGIIHQVVLENYAFPGGMMIGTDSHTPNAGGLGMIAIGVGGADACDVMAGLPWELKFPKLIGVKLTGKLSGWTSAKDVILKVAGILTVKGGTGYIVEYFGDGAKSLSATGKGTICNMGAEIGATTSIFGYDEKSEAYLRGTDRSDIADMANTIKEHLTGDAEVYADPKQYFDQVIEINLSELEPHVNGPFTPDLAWPLSKFAAAVKENGWPAKLEVGLIGSCTNSSYEDISRAASLAQQAVDKKLIARSEYTITPGSEQVRFTVERDGFLDVFGKMGGVVLANACGPCIGQWARHGAEKQEKNSIITSFNRNFAKRADGNPNTHAFVASPEIVTALAIAGDLTFNPMTDTLTNEDGQQVKLDEPRGLELPSKGFAVEDAGYQAPAEDGSKVEVIVDPKSERLQLLEPFKAWEGVDLKGLKLLIKAKGKCTTDHISMAGPWLRFRGHLDNISNNMLIGAVNAYNNETNKVKNQISGEYGEVPAVQRNYKQHGIGSIVVGDENYGEGSSREHAAMEPRFLGVRAILVKSFARIHETNLKKQGMLALTFANPADYDLIREDDSIDILGLTEFAPGKPLTVVLNHADGTKDEISVNHTYNEGQIEWFKAGSALNLIKASV</sequence>
<gene>
    <name evidence="18" type="ORF">CLV48_106150</name>
</gene>
<dbReference type="GO" id="GO:0051539">
    <property type="term" value="F:4 iron, 4 sulfur cluster binding"/>
    <property type="evidence" value="ECO:0007669"/>
    <property type="project" value="InterPro"/>
</dbReference>
<dbReference type="EMBL" id="PYGF01000006">
    <property type="protein sequence ID" value="PSL03909.1"/>
    <property type="molecule type" value="Genomic_DNA"/>
</dbReference>
<evidence type="ECO:0000256" key="1">
    <source>
        <dbReference type="ARBA" id="ARBA00001966"/>
    </source>
</evidence>
<evidence type="ECO:0000256" key="14">
    <source>
        <dbReference type="ARBA" id="ARBA00031081"/>
    </source>
</evidence>
<dbReference type="InterPro" id="IPR000573">
    <property type="entry name" value="AconitaseA/IPMdHydase_ssu_swvl"/>
</dbReference>
<keyword evidence="9" id="KW-0408">Iron</keyword>
<dbReference type="RefSeq" id="WP_106567584.1">
    <property type="nucleotide sequence ID" value="NZ_PYGF01000006.1"/>
</dbReference>
<reference evidence="18 19" key="1">
    <citation type="submission" date="2018-03" db="EMBL/GenBank/DDBJ databases">
        <title>Genomic Encyclopedia of Archaeal and Bacterial Type Strains, Phase II (KMG-II): from individual species to whole genera.</title>
        <authorList>
            <person name="Goeker M."/>
        </authorList>
    </citation>
    <scope>NUCLEOTIDE SEQUENCE [LARGE SCALE GENOMIC DNA]</scope>
    <source>
        <strain evidence="18 19">DSM 28057</strain>
    </source>
</reference>
<dbReference type="InterPro" id="IPR015928">
    <property type="entry name" value="Aconitase/3IPM_dehydase_swvl"/>
</dbReference>
<comment type="catalytic activity">
    <reaction evidence="12">
        <text>citrate = D-threo-isocitrate</text>
        <dbReference type="Rhea" id="RHEA:10336"/>
        <dbReference type="ChEBI" id="CHEBI:15562"/>
        <dbReference type="ChEBI" id="CHEBI:16947"/>
        <dbReference type="EC" id="4.2.1.3"/>
    </reaction>
</comment>
<dbReference type="InterPro" id="IPR001030">
    <property type="entry name" value="Acoase/IPM_deHydtase_lsu_aba"/>
</dbReference>
<dbReference type="OrthoDB" id="9764318at2"/>
<evidence type="ECO:0000256" key="8">
    <source>
        <dbReference type="ARBA" id="ARBA00022946"/>
    </source>
</evidence>
<dbReference type="PANTHER" id="PTHR43160">
    <property type="entry name" value="ACONITATE HYDRATASE B"/>
    <property type="match status" value="1"/>
</dbReference>
<evidence type="ECO:0000256" key="4">
    <source>
        <dbReference type="ARBA" id="ARBA00012926"/>
    </source>
</evidence>
<dbReference type="GO" id="GO:0003994">
    <property type="term" value="F:aconitate hydratase activity"/>
    <property type="evidence" value="ECO:0007669"/>
    <property type="project" value="UniProtKB-EC"/>
</dbReference>
<dbReference type="PROSITE" id="PS01244">
    <property type="entry name" value="ACONITASE_2"/>
    <property type="match status" value="1"/>
</dbReference>
<keyword evidence="8" id="KW-0809">Transit peptide</keyword>
<dbReference type="Gene3D" id="3.20.19.10">
    <property type="entry name" value="Aconitase, domain 4"/>
    <property type="match status" value="1"/>
</dbReference>
<proteinExistence type="inferred from homology"/>
<keyword evidence="19" id="KW-1185">Reference proteome</keyword>
<keyword evidence="7" id="KW-0479">Metal-binding</keyword>
<organism evidence="18 19">
    <name type="scientific">Cecembia rubra</name>
    <dbReference type="NCBI Taxonomy" id="1485585"/>
    <lineage>
        <taxon>Bacteria</taxon>
        <taxon>Pseudomonadati</taxon>
        <taxon>Bacteroidota</taxon>
        <taxon>Cytophagia</taxon>
        <taxon>Cytophagales</taxon>
        <taxon>Cyclobacteriaceae</taxon>
        <taxon>Cecembia</taxon>
    </lineage>
</organism>
<dbReference type="InterPro" id="IPR050926">
    <property type="entry name" value="Aconitase/IPM_isomerase"/>
</dbReference>
<evidence type="ECO:0000313" key="18">
    <source>
        <dbReference type="EMBL" id="PSL03909.1"/>
    </source>
</evidence>
<evidence type="ECO:0000256" key="11">
    <source>
        <dbReference type="ARBA" id="ARBA00023239"/>
    </source>
</evidence>
<evidence type="ECO:0000256" key="7">
    <source>
        <dbReference type="ARBA" id="ARBA00022723"/>
    </source>
</evidence>
<dbReference type="Proteomes" id="UP000240708">
    <property type="component" value="Unassembled WGS sequence"/>
</dbReference>
<evidence type="ECO:0000256" key="15">
    <source>
        <dbReference type="ARBA" id="ARBA00031977"/>
    </source>
</evidence>